<dbReference type="PROSITE" id="PS50404">
    <property type="entry name" value="GST_NTER"/>
    <property type="match status" value="1"/>
</dbReference>
<dbReference type="Pfam" id="PF13417">
    <property type="entry name" value="GST_N_3"/>
    <property type="match status" value="1"/>
</dbReference>
<keyword evidence="3" id="KW-1133">Transmembrane helix</keyword>
<evidence type="ECO:0000256" key="2">
    <source>
        <dbReference type="SAM" id="Coils"/>
    </source>
</evidence>
<dbReference type="EMBL" id="JACVVK020000258">
    <property type="protein sequence ID" value="KAK7481716.1"/>
    <property type="molecule type" value="Genomic_DNA"/>
</dbReference>
<dbReference type="SUPFAM" id="SSF47616">
    <property type="entry name" value="GST C-terminal domain-like"/>
    <property type="match status" value="1"/>
</dbReference>
<organism evidence="5 6">
    <name type="scientific">Batillaria attramentaria</name>
    <dbReference type="NCBI Taxonomy" id="370345"/>
    <lineage>
        <taxon>Eukaryota</taxon>
        <taxon>Metazoa</taxon>
        <taxon>Spiralia</taxon>
        <taxon>Lophotrochozoa</taxon>
        <taxon>Mollusca</taxon>
        <taxon>Gastropoda</taxon>
        <taxon>Caenogastropoda</taxon>
        <taxon>Sorbeoconcha</taxon>
        <taxon>Cerithioidea</taxon>
        <taxon>Batillariidae</taxon>
        <taxon>Batillaria</taxon>
    </lineage>
</organism>
<keyword evidence="6" id="KW-1185">Reference proteome</keyword>
<dbReference type="Proteomes" id="UP001519460">
    <property type="component" value="Unassembled WGS sequence"/>
</dbReference>
<reference evidence="5 6" key="1">
    <citation type="journal article" date="2023" name="Sci. Data">
        <title>Genome assembly of the Korean intertidal mud-creeper Batillaria attramentaria.</title>
        <authorList>
            <person name="Patra A.K."/>
            <person name="Ho P.T."/>
            <person name="Jun S."/>
            <person name="Lee S.J."/>
            <person name="Kim Y."/>
            <person name="Won Y.J."/>
        </authorList>
    </citation>
    <scope>NUCLEOTIDE SEQUENCE [LARGE SCALE GENOMIC DNA]</scope>
    <source>
        <strain evidence="5">Wonlab-2016</strain>
    </source>
</reference>
<gene>
    <name evidence="5" type="ORF">BaRGS_00027089</name>
</gene>
<dbReference type="AlphaFoldDB" id="A0ABD0K331"/>
<comment type="similarity">
    <text evidence="1">Belongs to the GST superfamily.</text>
</comment>
<dbReference type="Pfam" id="PF13410">
    <property type="entry name" value="GST_C_2"/>
    <property type="match status" value="1"/>
</dbReference>
<dbReference type="InterPro" id="IPR004045">
    <property type="entry name" value="Glutathione_S-Trfase_N"/>
</dbReference>
<keyword evidence="3" id="KW-0812">Transmembrane</keyword>
<evidence type="ECO:0000259" key="4">
    <source>
        <dbReference type="PROSITE" id="PS50404"/>
    </source>
</evidence>
<evidence type="ECO:0000313" key="6">
    <source>
        <dbReference type="Proteomes" id="UP001519460"/>
    </source>
</evidence>
<dbReference type="Gene3D" id="3.40.30.10">
    <property type="entry name" value="Glutaredoxin"/>
    <property type="match status" value="1"/>
</dbReference>
<keyword evidence="2" id="KW-0175">Coiled coil</keyword>
<dbReference type="InterPro" id="IPR036249">
    <property type="entry name" value="Thioredoxin-like_sf"/>
</dbReference>
<feature type="coiled-coil region" evidence="2">
    <location>
        <begin position="185"/>
        <end position="212"/>
    </location>
</feature>
<proteinExistence type="inferred from homology"/>
<protein>
    <recommendedName>
        <fullName evidence="4">GST N-terminal domain-containing protein</fullName>
    </recommendedName>
</protein>
<feature type="transmembrane region" description="Helical" evidence="3">
    <location>
        <begin position="291"/>
        <end position="313"/>
    </location>
</feature>
<dbReference type="InterPro" id="IPR036282">
    <property type="entry name" value="Glutathione-S-Trfase_C_sf"/>
</dbReference>
<dbReference type="CDD" id="cd00570">
    <property type="entry name" value="GST_N_family"/>
    <property type="match status" value="1"/>
</dbReference>
<dbReference type="SFLD" id="SFLDS00019">
    <property type="entry name" value="Glutathione_Transferase_(cytos"/>
    <property type="match status" value="1"/>
</dbReference>
<comment type="caution">
    <text evidence="5">The sequence shown here is derived from an EMBL/GenBank/DDBJ whole genome shotgun (WGS) entry which is preliminary data.</text>
</comment>
<dbReference type="PANTHER" id="PTHR44188">
    <property type="entry name" value="GDAP1, ISOFORM A"/>
    <property type="match status" value="1"/>
</dbReference>
<name>A0ABD0K331_9CAEN</name>
<evidence type="ECO:0000313" key="5">
    <source>
        <dbReference type="EMBL" id="KAK7481716.1"/>
    </source>
</evidence>
<accession>A0ABD0K331</accession>
<dbReference type="PANTHER" id="PTHR44188:SF1">
    <property type="entry name" value="GDAP1, ISOFORM A"/>
    <property type="match status" value="1"/>
</dbReference>
<evidence type="ECO:0000256" key="1">
    <source>
        <dbReference type="ARBA" id="ARBA00007409"/>
    </source>
</evidence>
<dbReference type="SUPFAM" id="SSF52833">
    <property type="entry name" value="Thioredoxin-like"/>
    <property type="match status" value="1"/>
</dbReference>
<evidence type="ECO:0000256" key="3">
    <source>
        <dbReference type="SAM" id="Phobius"/>
    </source>
</evidence>
<dbReference type="SFLD" id="SFLDG00358">
    <property type="entry name" value="Main_(cytGST)"/>
    <property type="match status" value="1"/>
</dbReference>
<dbReference type="InterPro" id="IPR040079">
    <property type="entry name" value="Glutathione_S-Trfase"/>
</dbReference>
<sequence>MDRRVKLYYNPSSSASQKVLVALQEKEVKFEGVIIDIQKKVQQLEAWYMRINPAGAVPVLQDGEKIIRESEDIVDYIDREFPGESKLVPDMSTEMGKEVSRWRKVLNEEVQVFAITYGTMCFPELSASGLKLAKSVYRSKDDIIANMQIRAKRCEQLADEHPDLREAYTAKMSAVQKNVSTIADKDNVVKALDALESTLDKVQEKLKKVDADPSKELWFCGQQFTAADITLCILLGRLDLLGLGERYHSNEKRPKLHAYWQQAKKRPSIHRVSINVLREIMKMKLREGAKTVLPVLGGLVTVGLAAGLAFLFASKR</sequence>
<keyword evidence="3" id="KW-0472">Membrane</keyword>
<feature type="domain" description="GST N-terminal" evidence="4">
    <location>
        <begin position="3"/>
        <end position="85"/>
    </location>
</feature>
<dbReference type="Gene3D" id="1.20.1050.10">
    <property type="match status" value="1"/>
</dbReference>